<evidence type="ECO:0000313" key="2">
    <source>
        <dbReference type="Proteomes" id="UP000234254"/>
    </source>
</evidence>
<reference evidence="1" key="1">
    <citation type="submission" date="2016-12" db="EMBL/GenBank/DDBJ databases">
        <title>The genomes of Aspergillus section Nigri reveals drivers in fungal speciation.</title>
        <authorList>
            <consortium name="DOE Joint Genome Institute"/>
            <person name="Vesth T.C."/>
            <person name="Nybo J."/>
            <person name="Theobald S."/>
            <person name="Brandl J."/>
            <person name="Frisvad J.C."/>
            <person name="Nielsen K.F."/>
            <person name="Lyhne E.K."/>
            <person name="Kogle M.E."/>
            <person name="Kuo A."/>
            <person name="Riley R."/>
            <person name="Clum A."/>
            <person name="Nolan M."/>
            <person name="Lipzen A."/>
            <person name="Salamov A."/>
            <person name="Henrissat B."/>
            <person name="Wiebenga A."/>
            <person name="De vries R.P."/>
            <person name="Grigoriev I.V."/>
            <person name="Mortensen U.H."/>
            <person name="Andersen M.R."/>
            <person name="Baker S.E."/>
        </authorList>
    </citation>
    <scope>NUCLEOTIDE SEQUENCE</scope>
    <source>
        <strain evidence="1">IBT 28561</strain>
    </source>
</reference>
<name>A0A2I1CS64_ASPC2</name>
<gene>
    <name evidence="1" type="ORF">P168DRAFT_68433</name>
</gene>
<dbReference type="RefSeq" id="XP_024689064.1">
    <property type="nucleotide sequence ID" value="XM_024842101.1"/>
</dbReference>
<dbReference type="Proteomes" id="UP000234254">
    <property type="component" value="Unassembled WGS sequence"/>
</dbReference>
<dbReference type="OrthoDB" id="4486068at2759"/>
<protein>
    <submittedName>
        <fullName evidence="1">Uncharacterized protein</fullName>
    </submittedName>
</protein>
<proteinExistence type="predicted"/>
<dbReference type="VEuPathDB" id="FungiDB:P168DRAFT_68433"/>
<sequence length="115" mass="13171">MEISTDQIPDGWSNDPQHLQVYFRPNSQEMEFARDHGLDNVSLLLFNTPDTGSLGFIITSGGRYYWGDLMIDHLFEITQPKTFPAILRRLAQGGMTALRMKRMKQIPLEGENKDV</sequence>
<organism evidence="1 2">
    <name type="scientific">Aspergillus campestris (strain IBT 28561)</name>
    <dbReference type="NCBI Taxonomy" id="1392248"/>
    <lineage>
        <taxon>Eukaryota</taxon>
        <taxon>Fungi</taxon>
        <taxon>Dikarya</taxon>
        <taxon>Ascomycota</taxon>
        <taxon>Pezizomycotina</taxon>
        <taxon>Eurotiomycetes</taxon>
        <taxon>Eurotiomycetidae</taxon>
        <taxon>Eurotiales</taxon>
        <taxon>Aspergillaceae</taxon>
        <taxon>Aspergillus</taxon>
        <taxon>Aspergillus subgen. Circumdati</taxon>
    </lineage>
</organism>
<dbReference type="GeneID" id="36549630"/>
<dbReference type="EMBL" id="MSFM01000014">
    <property type="protein sequence ID" value="PKY00470.1"/>
    <property type="molecule type" value="Genomic_DNA"/>
</dbReference>
<accession>A0A2I1CS64</accession>
<dbReference type="AlphaFoldDB" id="A0A2I1CS64"/>
<keyword evidence="2" id="KW-1185">Reference proteome</keyword>
<evidence type="ECO:0000313" key="1">
    <source>
        <dbReference type="EMBL" id="PKY00470.1"/>
    </source>
</evidence>
<comment type="caution">
    <text evidence="1">The sequence shown here is derived from an EMBL/GenBank/DDBJ whole genome shotgun (WGS) entry which is preliminary data.</text>
</comment>